<dbReference type="AlphaFoldDB" id="A0AAD6S9Z9"/>
<name>A0AAD6S9Z9_9AGAR</name>
<keyword evidence="1" id="KW-1133">Transmembrane helix</keyword>
<protein>
    <submittedName>
        <fullName evidence="2">Uncharacterized protein</fullName>
    </submittedName>
</protein>
<keyword evidence="1" id="KW-0812">Transmembrane</keyword>
<dbReference type="Proteomes" id="UP001218188">
    <property type="component" value="Unassembled WGS sequence"/>
</dbReference>
<proteinExistence type="predicted"/>
<organism evidence="2 3">
    <name type="scientific">Mycena alexandri</name>
    <dbReference type="NCBI Taxonomy" id="1745969"/>
    <lineage>
        <taxon>Eukaryota</taxon>
        <taxon>Fungi</taxon>
        <taxon>Dikarya</taxon>
        <taxon>Basidiomycota</taxon>
        <taxon>Agaricomycotina</taxon>
        <taxon>Agaricomycetes</taxon>
        <taxon>Agaricomycetidae</taxon>
        <taxon>Agaricales</taxon>
        <taxon>Marasmiineae</taxon>
        <taxon>Mycenaceae</taxon>
        <taxon>Mycena</taxon>
    </lineage>
</organism>
<evidence type="ECO:0000256" key="1">
    <source>
        <dbReference type="SAM" id="Phobius"/>
    </source>
</evidence>
<feature type="transmembrane region" description="Helical" evidence="1">
    <location>
        <begin position="6"/>
        <end position="28"/>
    </location>
</feature>
<keyword evidence="1" id="KW-0472">Membrane</keyword>
<comment type="caution">
    <text evidence="2">The sequence shown here is derived from an EMBL/GenBank/DDBJ whole genome shotgun (WGS) entry which is preliminary data.</text>
</comment>
<evidence type="ECO:0000313" key="3">
    <source>
        <dbReference type="Proteomes" id="UP001218188"/>
    </source>
</evidence>
<evidence type="ECO:0000313" key="2">
    <source>
        <dbReference type="EMBL" id="KAJ7024016.1"/>
    </source>
</evidence>
<gene>
    <name evidence="2" type="ORF">C8F04DRAFT_1192874</name>
</gene>
<sequence>MKHCWWWSMSTAGMTICAELGLLFCIYLSVQICMIMNKAGHQNPKNLNNYLMQHIRIPRCEAGGTGKEKATNEGYHALFEPGKPRTKEVIMAELKKQVKLACSGVAQRIKESQTETGLICRFKDAKKDDPTRLNTDIEQELIEWTQASSDQIYSGFLTMKGFDPARDTPVEILHTILLSIVKYIWHISHTTWSEENKMPIP</sequence>
<accession>A0AAD6S9Z9</accession>
<reference evidence="2" key="1">
    <citation type="submission" date="2023-03" db="EMBL/GenBank/DDBJ databases">
        <title>Massive genome expansion in bonnet fungi (Mycena s.s.) driven by repeated elements and novel gene families across ecological guilds.</title>
        <authorList>
            <consortium name="Lawrence Berkeley National Laboratory"/>
            <person name="Harder C.B."/>
            <person name="Miyauchi S."/>
            <person name="Viragh M."/>
            <person name="Kuo A."/>
            <person name="Thoen E."/>
            <person name="Andreopoulos B."/>
            <person name="Lu D."/>
            <person name="Skrede I."/>
            <person name="Drula E."/>
            <person name="Henrissat B."/>
            <person name="Morin E."/>
            <person name="Kohler A."/>
            <person name="Barry K."/>
            <person name="LaButti K."/>
            <person name="Morin E."/>
            <person name="Salamov A."/>
            <person name="Lipzen A."/>
            <person name="Mereny Z."/>
            <person name="Hegedus B."/>
            <person name="Baldrian P."/>
            <person name="Stursova M."/>
            <person name="Weitz H."/>
            <person name="Taylor A."/>
            <person name="Grigoriev I.V."/>
            <person name="Nagy L.G."/>
            <person name="Martin F."/>
            <person name="Kauserud H."/>
        </authorList>
    </citation>
    <scope>NUCLEOTIDE SEQUENCE</scope>
    <source>
        <strain evidence="2">CBHHK200</strain>
    </source>
</reference>
<dbReference type="EMBL" id="JARJCM010000177">
    <property type="protein sequence ID" value="KAJ7024016.1"/>
    <property type="molecule type" value="Genomic_DNA"/>
</dbReference>
<keyword evidence="3" id="KW-1185">Reference proteome</keyword>